<proteinExistence type="predicted"/>
<dbReference type="InterPro" id="IPR005545">
    <property type="entry name" value="YCII"/>
</dbReference>
<protein>
    <recommendedName>
        <fullName evidence="1">YCII-related domain-containing protein</fullName>
    </recommendedName>
</protein>
<evidence type="ECO:0000313" key="3">
    <source>
        <dbReference type="Proteomes" id="UP000807716"/>
    </source>
</evidence>
<name>A0A9P6QLR7_9FUNG</name>
<dbReference type="SUPFAM" id="SSF54909">
    <property type="entry name" value="Dimeric alpha+beta barrel"/>
    <property type="match status" value="1"/>
</dbReference>
<evidence type="ECO:0000313" key="2">
    <source>
        <dbReference type="EMBL" id="KAG0270552.1"/>
    </source>
</evidence>
<feature type="domain" description="YCII-related" evidence="1">
    <location>
        <begin position="37"/>
        <end position="126"/>
    </location>
</feature>
<dbReference type="PANTHER" id="PTHR33606">
    <property type="entry name" value="PROTEIN YCII"/>
    <property type="match status" value="1"/>
</dbReference>
<dbReference type="InterPro" id="IPR011008">
    <property type="entry name" value="Dimeric_a/b-barrel"/>
</dbReference>
<reference evidence="2" key="1">
    <citation type="journal article" date="2020" name="Fungal Divers.">
        <title>Resolving the Mortierellaceae phylogeny through synthesis of multi-gene phylogenetics and phylogenomics.</title>
        <authorList>
            <person name="Vandepol N."/>
            <person name="Liber J."/>
            <person name="Desiro A."/>
            <person name="Na H."/>
            <person name="Kennedy M."/>
            <person name="Barry K."/>
            <person name="Grigoriev I.V."/>
            <person name="Miller A.N."/>
            <person name="O'Donnell K."/>
            <person name="Stajich J.E."/>
            <person name="Bonito G."/>
        </authorList>
    </citation>
    <scope>NUCLEOTIDE SEQUENCE</scope>
    <source>
        <strain evidence="2">BC1065</strain>
    </source>
</reference>
<accession>A0A9P6QLR7</accession>
<dbReference type="PANTHER" id="PTHR33606:SF3">
    <property type="entry name" value="PROTEIN YCII"/>
    <property type="match status" value="1"/>
</dbReference>
<organism evidence="2 3">
    <name type="scientific">Actinomortierella ambigua</name>
    <dbReference type="NCBI Taxonomy" id="1343610"/>
    <lineage>
        <taxon>Eukaryota</taxon>
        <taxon>Fungi</taxon>
        <taxon>Fungi incertae sedis</taxon>
        <taxon>Mucoromycota</taxon>
        <taxon>Mortierellomycotina</taxon>
        <taxon>Mortierellomycetes</taxon>
        <taxon>Mortierellales</taxon>
        <taxon>Mortierellaceae</taxon>
        <taxon>Actinomortierella</taxon>
    </lineage>
</organism>
<keyword evidence="3" id="KW-1185">Reference proteome</keyword>
<gene>
    <name evidence="2" type="ORF">DFQ27_004264</name>
</gene>
<dbReference type="AlphaFoldDB" id="A0A9P6QLR7"/>
<dbReference type="OrthoDB" id="5519740at2759"/>
<dbReference type="Proteomes" id="UP000807716">
    <property type="component" value="Unassembled WGS sequence"/>
</dbReference>
<dbReference type="EMBL" id="JAAAJB010000003">
    <property type="protein sequence ID" value="KAG0270552.1"/>
    <property type="molecule type" value="Genomic_DNA"/>
</dbReference>
<dbReference type="Gene3D" id="3.30.70.1060">
    <property type="entry name" value="Dimeric alpha+beta barrel"/>
    <property type="match status" value="1"/>
</dbReference>
<sequence>MHLTTASRTIQQAVGQRSFSVSAAAASATAAKKQFLVVAWDHTDGEALNRRLSVRPAHMKGALELKESKTLQLGGAILTDHTENGKMKGSIMIFNADSEDEVRKLVEKDQYVVGKVWEKYDIYPFRTAPNPYA</sequence>
<dbReference type="Pfam" id="PF03795">
    <property type="entry name" value="YCII"/>
    <property type="match status" value="1"/>
</dbReference>
<dbReference type="InterPro" id="IPR051807">
    <property type="entry name" value="Sec-metab_biosynth-assoc"/>
</dbReference>
<evidence type="ECO:0000259" key="1">
    <source>
        <dbReference type="Pfam" id="PF03795"/>
    </source>
</evidence>
<comment type="caution">
    <text evidence="2">The sequence shown here is derived from an EMBL/GenBank/DDBJ whole genome shotgun (WGS) entry which is preliminary data.</text>
</comment>